<dbReference type="STRING" id="485916.Dtox_4060"/>
<sequence>MEQLNKIPAIFEMKENKGNIRRLINQMKSKLGVVPFVGAGLSIPFGYPGWYSFLSDISEQYGLEDKIEPLLYESKYENAAEEIMNNIGNRAFINAIEDAFGEHLLDDKDLTDTSVFLLPQLAMGPVITTNFDRVLENVFKKADCLEYFL</sequence>
<dbReference type="HOGENOM" id="CLU_1746675_0_0_9"/>
<accession>C8VYL6</accession>
<dbReference type="RefSeq" id="WP_015759409.1">
    <property type="nucleotide sequence ID" value="NC_013216.1"/>
</dbReference>
<dbReference type="KEGG" id="dae:Dtox_4060"/>
<name>C8VYL6_DESAS</name>
<organism evidence="2 3">
    <name type="scientific">Desulfofarcimen acetoxidans (strain ATCC 49208 / DSM 771 / KCTC 5769 / VKM B-1644 / 5575)</name>
    <name type="common">Desulfotomaculum acetoxidans</name>
    <dbReference type="NCBI Taxonomy" id="485916"/>
    <lineage>
        <taxon>Bacteria</taxon>
        <taxon>Bacillati</taxon>
        <taxon>Bacillota</taxon>
        <taxon>Clostridia</taxon>
        <taxon>Eubacteriales</taxon>
        <taxon>Peptococcaceae</taxon>
        <taxon>Desulfofarcimen</taxon>
    </lineage>
</organism>
<dbReference type="Proteomes" id="UP000002217">
    <property type="component" value="Chromosome"/>
</dbReference>
<keyword evidence="3" id="KW-1185">Reference proteome</keyword>
<dbReference type="eggNOG" id="COG0846">
    <property type="taxonomic scope" value="Bacteria"/>
</dbReference>
<evidence type="ECO:0008006" key="4">
    <source>
        <dbReference type="Google" id="ProtNLM"/>
    </source>
</evidence>
<gene>
    <name evidence="2" type="ordered locus">Dtox_4060</name>
</gene>
<evidence type="ECO:0000313" key="2">
    <source>
        <dbReference type="EMBL" id="ACV64737.1"/>
    </source>
</evidence>
<keyword evidence="1" id="KW-0812">Transmembrane</keyword>
<keyword evidence="1" id="KW-1133">Transmembrane helix</keyword>
<proteinExistence type="predicted"/>
<dbReference type="InterPro" id="IPR029035">
    <property type="entry name" value="DHS-like_NAD/FAD-binding_dom"/>
</dbReference>
<keyword evidence="1" id="KW-0472">Membrane</keyword>
<dbReference type="OrthoDB" id="1803978at2"/>
<protein>
    <recommendedName>
        <fullName evidence="4">SIR2-like domain-containing protein</fullName>
    </recommendedName>
</protein>
<evidence type="ECO:0000256" key="1">
    <source>
        <dbReference type="SAM" id="Phobius"/>
    </source>
</evidence>
<dbReference type="AlphaFoldDB" id="C8VYL6"/>
<dbReference type="EMBL" id="CP001720">
    <property type="protein sequence ID" value="ACV64737.1"/>
    <property type="molecule type" value="Genomic_DNA"/>
</dbReference>
<evidence type="ECO:0000313" key="3">
    <source>
        <dbReference type="Proteomes" id="UP000002217"/>
    </source>
</evidence>
<feature type="transmembrane region" description="Helical" evidence="1">
    <location>
        <begin position="31"/>
        <end position="50"/>
    </location>
</feature>
<reference evidence="2 3" key="1">
    <citation type="journal article" date="2009" name="Stand. Genomic Sci.">
        <title>Complete genome sequence of Desulfotomaculum acetoxidans type strain (5575).</title>
        <authorList>
            <person name="Spring S."/>
            <person name="Lapidus A."/>
            <person name="Schroder M."/>
            <person name="Gleim D."/>
            <person name="Sims D."/>
            <person name="Meincke L."/>
            <person name="Glavina Del Rio T."/>
            <person name="Tice H."/>
            <person name="Copeland A."/>
            <person name="Cheng J.F."/>
            <person name="Lucas S."/>
            <person name="Chen F."/>
            <person name="Nolan M."/>
            <person name="Bruce D."/>
            <person name="Goodwin L."/>
            <person name="Pitluck S."/>
            <person name="Ivanova N."/>
            <person name="Mavromatis K."/>
            <person name="Mikhailova N."/>
            <person name="Pati A."/>
            <person name="Chen A."/>
            <person name="Palaniappan K."/>
            <person name="Land M."/>
            <person name="Hauser L."/>
            <person name="Chang Y.J."/>
            <person name="Jeffries C.D."/>
            <person name="Chain P."/>
            <person name="Saunders E."/>
            <person name="Brettin T."/>
            <person name="Detter J.C."/>
            <person name="Goker M."/>
            <person name="Bristow J."/>
            <person name="Eisen J.A."/>
            <person name="Markowitz V."/>
            <person name="Hugenholtz P."/>
            <person name="Kyrpides N.C."/>
            <person name="Klenk H.P."/>
            <person name="Han C."/>
        </authorList>
    </citation>
    <scope>NUCLEOTIDE SEQUENCE [LARGE SCALE GENOMIC DNA]</scope>
    <source>
        <strain evidence="3">ATCC 49208 / DSM 771 / VKM B-1644</strain>
    </source>
</reference>
<dbReference type="SUPFAM" id="SSF52467">
    <property type="entry name" value="DHS-like NAD/FAD-binding domain"/>
    <property type="match status" value="1"/>
</dbReference>